<gene>
    <name evidence="3" type="ORF">PMAYCL1PPCAC_05110</name>
</gene>
<keyword evidence="4" id="KW-1185">Reference proteome</keyword>
<protein>
    <submittedName>
        <fullName evidence="3">Uncharacterized protein</fullName>
    </submittedName>
</protein>
<feature type="transmembrane region" description="Helical" evidence="2">
    <location>
        <begin position="20"/>
        <end position="42"/>
    </location>
</feature>
<dbReference type="EMBL" id="BTRK01000002">
    <property type="protein sequence ID" value="GMR34915.1"/>
    <property type="molecule type" value="Genomic_DNA"/>
</dbReference>
<organism evidence="3 4">
    <name type="scientific">Pristionchus mayeri</name>
    <dbReference type="NCBI Taxonomy" id="1317129"/>
    <lineage>
        <taxon>Eukaryota</taxon>
        <taxon>Metazoa</taxon>
        <taxon>Ecdysozoa</taxon>
        <taxon>Nematoda</taxon>
        <taxon>Chromadorea</taxon>
        <taxon>Rhabditida</taxon>
        <taxon>Rhabditina</taxon>
        <taxon>Diplogasteromorpha</taxon>
        <taxon>Diplogasteroidea</taxon>
        <taxon>Neodiplogasteridae</taxon>
        <taxon>Pristionchus</taxon>
    </lineage>
</organism>
<sequence length="199" mass="23226">SDFRKWIRPLHLVTLPSSSLLQLYFITSFNILRTMAPVVYYYDFVDEEGNKRLFPFPPPSAIRGMLAKVKKSIMDIIHDVEIDLFWREGTNLYPIKDDEHLELAMHHARKVAQLRNGHSPLVHLYYQHHQDDTDGLNKQLRSANGRRNITEPATNNPKSVMRTSNTIEKLDNVASKLDMLKNTLTDEWEKLRQREASVE</sequence>
<evidence type="ECO:0000256" key="2">
    <source>
        <dbReference type="SAM" id="Phobius"/>
    </source>
</evidence>
<dbReference type="InterPro" id="IPR013422">
    <property type="entry name" value="CRISPR-assoc_prot_Cas5_N"/>
</dbReference>
<feature type="non-terminal residue" evidence="3">
    <location>
        <position position="199"/>
    </location>
</feature>
<dbReference type="GO" id="GO:0051607">
    <property type="term" value="P:defense response to virus"/>
    <property type="evidence" value="ECO:0007669"/>
    <property type="project" value="UniProtKB-KW"/>
</dbReference>
<comment type="caution">
    <text evidence="3">The sequence shown here is derived from an EMBL/GenBank/DDBJ whole genome shotgun (WGS) entry which is preliminary data.</text>
</comment>
<keyword evidence="2" id="KW-0472">Membrane</keyword>
<dbReference type="NCBIfam" id="TIGR02593">
    <property type="entry name" value="CRISPR_cas5"/>
    <property type="match status" value="1"/>
</dbReference>
<keyword evidence="2" id="KW-1133">Transmembrane helix</keyword>
<evidence type="ECO:0000313" key="3">
    <source>
        <dbReference type="EMBL" id="GMR34915.1"/>
    </source>
</evidence>
<keyword evidence="1" id="KW-0051">Antiviral defense</keyword>
<evidence type="ECO:0000313" key="4">
    <source>
        <dbReference type="Proteomes" id="UP001328107"/>
    </source>
</evidence>
<keyword evidence="2" id="KW-0812">Transmembrane</keyword>
<dbReference type="Proteomes" id="UP001328107">
    <property type="component" value="Unassembled WGS sequence"/>
</dbReference>
<accession>A0AAN4ZBY0</accession>
<reference evidence="4" key="1">
    <citation type="submission" date="2022-10" db="EMBL/GenBank/DDBJ databases">
        <title>Genome assembly of Pristionchus species.</title>
        <authorList>
            <person name="Yoshida K."/>
            <person name="Sommer R.J."/>
        </authorList>
    </citation>
    <scope>NUCLEOTIDE SEQUENCE [LARGE SCALE GENOMIC DNA]</scope>
    <source>
        <strain evidence="4">RS5460</strain>
    </source>
</reference>
<proteinExistence type="predicted"/>
<evidence type="ECO:0000256" key="1">
    <source>
        <dbReference type="ARBA" id="ARBA00023118"/>
    </source>
</evidence>
<name>A0AAN4ZBY0_9BILA</name>
<dbReference type="AlphaFoldDB" id="A0AAN4ZBY0"/>
<feature type="non-terminal residue" evidence="3">
    <location>
        <position position="1"/>
    </location>
</feature>